<feature type="compositionally biased region" description="Acidic residues" evidence="1">
    <location>
        <begin position="209"/>
        <end position="218"/>
    </location>
</feature>
<reference evidence="3" key="1">
    <citation type="submission" date="2013-09" db="EMBL/GenBank/DDBJ databases">
        <title>Corchorus olitorius genome sequencing.</title>
        <authorList>
            <person name="Alam M."/>
            <person name="Haque M.S."/>
            <person name="Islam M.S."/>
            <person name="Emdad E.M."/>
            <person name="Islam M.M."/>
            <person name="Ahmed B."/>
            <person name="Halim A."/>
            <person name="Hossen Q.M.M."/>
            <person name="Hossain M.Z."/>
            <person name="Ahmed R."/>
            <person name="Khan M.M."/>
            <person name="Islam R."/>
            <person name="Rashid M.M."/>
            <person name="Khan S.A."/>
            <person name="Rahman M.S."/>
            <person name="Alam M."/>
            <person name="Yahiya A.S."/>
            <person name="Khan M.S."/>
            <person name="Azam M.S."/>
            <person name="Haque T."/>
            <person name="Lashkar M.Z.H."/>
            <person name="Akhand A.I."/>
            <person name="Morshed G."/>
            <person name="Roy S."/>
            <person name="Uddin K.S."/>
            <person name="Rabeya T."/>
            <person name="Hossain A.S."/>
            <person name="Chowdhury A."/>
            <person name="Snigdha A.R."/>
            <person name="Mortoza M.S."/>
            <person name="Matin S.A."/>
            <person name="Hoque S.M.E."/>
            <person name="Islam M.K."/>
            <person name="Roy D.K."/>
            <person name="Haider R."/>
            <person name="Moosa M.M."/>
            <person name="Elias S.M."/>
            <person name="Hasan A.M."/>
            <person name="Jahan S."/>
            <person name="Shafiuddin M."/>
            <person name="Mahmood N."/>
            <person name="Shommy N.S."/>
        </authorList>
    </citation>
    <scope>NUCLEOTIDE SEQUENCE [LARGE SCALE GENOMIC DNA]</scope>
    <source>
        <strain evidence="3">cv. O-4</strain>
    </source>
</reference>
<feature type="region of interest" description="Disordered" evidence="1">
    <location>
        <begin position="189"/>
        <end position="252"/>
    </location>
</feature>
<dbReference type="GO" id="GO:0005634">
    <property type="term" value="C:nucleus"/>
    <property type="evidence" value="ECO:0007669"/>
    <property type="project" value="TreeGrafter"/>
</dbReference>
<gene>
    <name evidence="2" type="ORF">COLO4_35946</name>
</gene>
<dbReference type="PANTHER" id="PTHR15410:SF2">
    <property type="entry name" value="HIRA-INTERACTING PROTEIN 3"/>
    <property type="match status" value="1"/>
</dbReference>
<feature type="region of interest" description="Disordered" evidence="1">
    <location>
        <begin position="110"/>
        <end position="166"/>
    </location>
</feature>
<dbReference type="AlphaFoldDB" id="A0A1R3GBR8"/>
<evidence type="ECO:0000313" key="3">
    <source>
        <dbReference type="Proteomes" id="UP000187203"/>
    </source>
</evidence>
<evidence type="ECO:0000256" key="1">
    <source>
        <dbReference type="SAM" id="MobiDB-lite"/>
    </source>
</evidence>
<name>A0A1R3GBR8_9ROSI</name>
<dbReference type="InterPro" id="IPR037647">
    <property type="entry name" value="HIRIP3"/>
</dbReference>
<dbReference type="EMBL" id="AWUE01022935">
    <property type="protein sequence ID" value="OMO55513.1"/>
    <property type="molecule type" value="Genomic_DNA"/>
</dbReference>
<proteinExistence type="predicted"/>
<dbReference type="STRING" id="93759.A0A1R3GBR8"/>
<evidence type="ECO:0000313" key="2">
    <source>
        <dbReference type="EMBL" id="OMO55513.1"/>
    </source>
</evidence>
<feature type="region of interest" description="Disordered" evidence="1">
    <location>
        <begin position="1"/>
        <end position="24"/>
    </location>
</feature>
<sequence length="329" mass="36368">MAEEAHGSPAPETDAKEAAEPTAALEDDIESRITTAMRSRVSHFQEQANSLTFEGVRRLLEKDLGLETFALDVHKRFVKQCLLKYLDAANNDDTSKIPGETVEKNVSLTTEVTDSPKGRQSKKDLKEACSEDEEKLEDSPVLGLLTGSKTTKKETTETDKEENKVSESIIKKAIRKRASYIVANSEARKIPKTEAGTPRKKTSRRAESISDDNSDSEESGSASDDGRSRSSAAKAVKRKETPTPPTPVYGKRVEHLKSVIKSCGMSIPPSIYKRVKQVPENKREGQLIKELEEILSKEGLSSNPSEKVLLSVCLRLWVESSVAVLRRLE</sequence>
<dbReference type="PANTHER" id="PTHR15410">
    <property type="entry name" value="HIRA-INTERACTING PROTEIN 3"/>
    <property type="match status" value="1"/>
</dbReference>
<protein>
    <recommendedName>
        <fullName evidence="4">Histone chaperone domain-containing protein</fullName>
    </recommendedName>
</protein>
<evidence type="ECO:0008006" key="4">
    <source>
        <dbReference type="Google" id="ProtNLM"/>
    </source>
</evidence>
<dbReference type="Proteomes" id="UP000187203">
    <property type="component" value="Unassembled WGS sequence"/>
</dbReference>
<organism evidence="2 3">
    <name type="scientific">Corchorus olitorius</name>
    <dbReference type="NCBI Taxonomy" id="93759"/>
    <lineage>
        <taxon>Eukaryota</taxon>
        <taxon>Viridiplantae</taxon>
        <taxon>Streptophyta</taxon>
        <taxon>Embryophyta</taxon>
        <taxon>Tracheophyta</taxon>
        <taxon>Spermatophyta</taxon>
        <taxon>Magnoliopsida</taxon>
        <taxon>eudicotyledons</taxon>
        <taxon>Gunneridae</taxon>
        <taxon>Pentapetalae</taxon>
        <taxon>rosids</taxon>
        <taxon>malvids</taxon>
        <taxon>Malvales</taxon>
        <taxon>Malvaceae</taxon>
        <taxon>Grewioideae</taxon>
        <taxon>Apeibeae</taxon>
        <taxon>Corchorus</taxon>
    </lineage>
</organism>
<feature type="compositionally biased region" description="Basic and acidic residues" evidence="1">
    <location>
        <begin position="151"/>
        <end position="165"/>
    </location>
</feature>
<feature type="compositionally biased region" description="Basic and acidic residues" evidence="1">
    <location>
        <begin position="114"/>
        <end position="129"/>
    </location>
</feature>
<dbReference type="OrthoDB" id="514832at2759"/>
<accession>A0A1R3GBR8</accession>
<keyword evidence="3" id="KW-1185">Reference proteome</keyword>
<feature type="compositionally biased region" description="Low complexity" evidence="1">
    <location>
        <begin position="219"/>
        <end position="234"/>
    </location>
</feature>
<comment type="caution">
    <text evidence="2">The sequence shown here is derived from an EMBL/GenBank/DDBJ whole genome shotgun (WGS) entry which is preliminary data.</text>
</comment>